<dbReference type="Pfam" id="PF13458">
    <property type="entry name" value="Peripla_BP_6"/>
    <property type="match status" value="1"/>
</dbReference>
<evidence type="ECO:0000256" key="2">
    <source>
        <dbReference type="SAM" id="Phobius"/>
    </source>
</evidence>
<dbReference type="CDD" id="cd06339">
    <property type="entry name" value="PBP1_YraM_LppC_lipoprotein-like"/>
    <property type="match status" value="1"/>
</dbReference>
<name>A0A3B0RER4_9ZZZZ</name>
<keyword evidence="2" id="KW-0472">Membrane</keyword>
<sequence>MGLIVDQTQNVFKRGLRAIGLIGALAAILALAGCGGLDLGGVFKDSGSGGFGGNAPSQNVTPAKVALLLPLTAPGRTANIAAAMKKAAEMAMIEAGQTNVTLITKDTAGNPQTAAAAAQAAIAEGAEIILGPLLGSEVAAVAPIARGRNIPVIAFSSVSSVARPGVYLMSFLPEQEVSNLLRHLSQSGIQTIAAMIPNSQYGNVVERALKTSAPVMGVTIVTTVRFNRNGQNLSAVSARIARAVNSPTNPARAVFIPEGGQILRSIGTSLTQAGFSPKSAKVLGTGLWDSPLTTGTPIAFGGWYAGVSPQKVQAFDQRYSATYQTKPPRIASLAYDALSLTLSFARSPIGTRFTPTQITNVEGFNGVNGLFRFRPDGRIERGLSILEVSAGGTKVAAPAPTQFSLGF</sequence>
<keyword evidence="2" id="KW-0812">Transmembrane</keyword>
<feature type="domain" description="Leucine-binding protein" evidence="3">
    <location>
        <begin position="63"/>
        <end position="392"/>
    </location>
</feature>
<dbReference type="PANTHER" id="PTHR30483">
    <property type="entry name" value="LEUCINE-SPECIFIC-BINDING PROTEIN"/>
    <property type="match status" value="1"/>
</dbReference>
<keyword evidence="1" id="KW-0732">Signal</keyword>
<organism evidence="4">
    <name type="scientific">hydrothermal vent metagenome</name>
    <dbReference type="NCBI Taxonomy" id="652676"/>
    <lineage>
        <taxon>unclassified sequences</taxon>
        <taxon>metagenomes</taxon>
        <taxon>ecological metagenomes</taxon>
    </lineage>
</organism>
<reference evidence="4" key="1">
    <citation type="submission" date="2018-06" db="EMBL/GenBank/DDBJ databases">
        <authorList>
            <person name="Zhirakovskaya E."/>
        </authorList>
    </citation>
    <scope>NUCLEOTIDE SEQUENCE</scope>
</reference>
<gene>
    <name evidence="4" type="ORF">MNBD_ALPHA08-1286</name>
</gene>
<dbReference type="PANTHER" id="PTHR30483:SF6">
    <property type="entry name" value="PERIPLASMIC BINDING PROTEIN OF ABC TRANSPORTER FOR NATURAL AMINO ACIDS"/>
    <property type="match status" value="1"/>
</dbReference>
<dbReference type="InterPro" id="IPR028081">
    <property type="entry name" value="Leu-bd"/>
</dbReference>
<dbReference type="Gene3D" id="3.40.50.2300">
    <property type="match status" value="2"/>
</dbReference>
<evidence type="ECO:0000259" key="3">
    <source>
        <dbReference type="Pfam" id="PF13458"/>
    </source>
</evidence>
<evidence type="ECO:0000313" key="4">
    <source>
        <dbReference type="EMBL" id="VAV87346.1"/>
    </source>
</evidence>
<dbReference type="EMBL" id="UOEC01000028">
    <property type="protein sequence ID" value="VAV87346.1"/>
    <property type="molecule type" value="Genomic_DNA"/>
</dbReference>
<feature type="transmembrane region" description="Helical" evidence="2">
    <location>
        <begin position="21"/>
        <end position="43"/>
    </location>
</feature>
<dbReference type="AlphaFoldDB" id="A0A3B0RER4"/>
<dbReference type="InterPro" id="IPR028082">
    <property type="entry name" value="Peripla_BP_I"/>
</dbReference>
<proteinExistence type="predicted"/>
<accession>A0A3B0RER4</accession>
<protein>
    <submittedName>
        <fullName evidence="4">ABC-type branched-chain amino acid transport systems, periplasmic component</fullName>
    </submittedName>
</protein>
<dbReference type="InterPro" id="IPR051010">
    <property type="entry name" value="BCAA_transport"/>
</dbReference>
<dbReference type="SUPFAM" id="SSF53822">
    <property type="entry name" value="Periplasmic binding protein-like I"/>
    <property type="match status" value="1"/>
</dbReference>
<evidence type="ECO:0000256" key="1">
    <source>
        <dbReference type="ARBA" id="ARBA00022729"/>
    </source>
</evidence>
<keyword evidence="2" id="KW-1133">Transmembrane helix</keyword>